<dbReference type="Pfam" id="PF01084">
    <property type="entry name" value="Ribosomal_S18"/>
    <property type="match status" value="1"/>
</dbReference>
<evidence type="ECO:0000256" key="2">
    <source>
        <dbReference type="ARBA" id="ARBA00022980"/>
    </source>
</evidence>
<evidence type="ECO:0000313" key="8">
    <source>
        <dbReference type="Proteomes" id="UP000242474"/>
    </source>
</evidence>
<dbReference type="GO" id="GO:0032543">
    <property type="term" value="P:mitochondrial translation"/>
    <property type="evidence" value="ECO:0007669"/>
    <property type="project" value="TreeGrafter"/>
</dbReference>
<keyword evidence="8" id="KW-1185">Reference proteome</keyword>
<accession>A0A2G5BJG5</accession>
<keyword evidence="2 5" id="KW-0689">Ribosomal protein</keyword>
<evidence type="ECO:0000256" key="1">
    <source>
        <dbReference type="ARBA" id="ARBA00005589"/>
    </source>
</evidence>
<organism evidence="7 8">
    <name type="scientific">Coemansia reversa (strain ATCC 12441 / NRRL 1564)</name>
    <dbReference type="NCBI Taxonomy" id="763665"/>
    <lineage>
        <taxon>Eukaryota</taxon>
        <taxon>Fungi</taxon>
        <taxon>Fungi incertae sedis</taxon>
        <taxon>Zoopagomycota</taxon>
        <taxon>Kickxellomycotina</taxon>
        <taxon>Kickxellomycetes</taxon>
        <taxon>Kickxellales</taxon>
        <taxon>Kickxellaceae</taxon>
        <taxon>Coemansia</taxon>
    </lineage>
</organism>
<dbReference type="PANTHER" id="PTHR13479">
    <property type="entry name" value="30S RIBOSOMAL PROTEIN S18"/>
    <property type="match status" value="1"/>
</dbReference>
<dbReference type="PRINTS" id="PR00974">
    <property type="entry name" value="RIBOSOMALS18"/>
</dbReference>
<name>A0A2G5BJG5_COERN</name>
<dbReference type="InterPro" id="IPR001648">
    <property type="entry name" value="Ribosomal_bS18"/>
</dbReference>
<dbReference type="AlphaFoldDB" id="A0A2G5BJG5"/>
<dbReference type="PANTHER" id="PTHR13479:SF40">
    <property type="entry name" value="SMALL RIBOSOMAL SUBUNIT PROTEIN BS18M"/>
    <property type="match status" value="1"/>
</dbReference>
<proteinExistence type="inferred from homology"/>
<dbReference type="OrthoDB" id="21463at2759"/>
<evidence type="ECO:0000313" key="7">
    <source>
        <dbReference type="EMBL" id="PIA19155.1"/>
    </source>
</evidence>
<evidence type="ECO:0000256" key="4">
    <source>
        <dbReference type="ARBA" id="ARBA00035264"/>
    </source>
</evidence>
<dbReference type="NCBIfam" id="TIGR00165">
    <property type="entry name" value="S18"/>
    <property type="match status" value="1"/>
</dbReference>
<dbReference type="GO" id="GO:0070181">
    <property type="term" value="F:small ribosomal subunit rRNA binding"/>
    <property type="evidence" value="ECO:0007669"/>
    <property type="project" value="TreeGrafter"/>
</dbReference>
<evidence type="ECO:0000256" key="3">
    <source>
        <dbReference type="ARBA" id="ARBA00023274"/>
    </source>
</evidence>
<keyword evidence="3 5" id="KW-0687">Ribonucleoprotein</keyword>
<feature type="region of interest" description="Disordered" evidence="6">
    <location>
        <begin position="24"/>
        <end position="46"/>
    </location>
</feature>
<dbReference type="InterPro" id="IPR036870">
    <property type="entry name" value="Ribosomal_bS18_sf"/>
</dbReference>
<dbReference type="HAMAP" id="MF_00270">
    <property type="entry name" value="Ribosomal_bS18"/>
    <property type="match status" value="1"/>
</dbReference>
<reference evidence="7 8" key="1">
    <citation type="journal article" date="2015" name="Genome Biol. Evol.">
        <title>Phylogenomic analyses indicate that early fungi evolved digesting cell walls of algal ancestors of land plants.</title>
        <authorList>
            <person name="Chang Y."/>
            <person name="Wang S."/>
            <person name="Sekimoto S."/>
            <person name="Aerts A.L."/>
            <person name="Choi C."/>
            <person name="Clum A."/>
            <person name="LaButti K.M."/>
            <person name="Lindquist E.A."/>
            <person name="Yee Ngan C."/>
            <person name="Ohm R.A."/>
            <person name="Salamov A.A."/>
            <person name="Grigoriev I.V."/>
            <person name="Spatafora J.W."/>
            <person name="Berbee M.L."/>
        </authorList>
    </citation>
    <scope>NUCLEOTIDE SEQUENCE [LARGE SCALE GENOMIC DNA]</scope>
    <source>
        <strain evidence="7 8">NRRL 1564</strain>
    </source>
</reference>
<dbReference type="Gene3D" id="4.10.640.10">
    <property type="entry name" value="Ribosomal protein S18"/>
    <property type="match status" value="1"/>
</dbReference>
<evidence type="ECO:0000256" key="6">
    <source>
        <dbReference type="SAM" id="MobiDB-lite"/>
    </source>
</evidence>
<dbReference type="EMBL" id="KZ303487">
    <property type="protein sequence ID" value="PIA19155.1"/>
    <property type="molecule type" value="Genomic_DNA"/>
</dbReference>
<evidence type="ECO:0000256" key="5">
    <source>
        <dbReference type="RuleBase" id="RU003910"/>
    </source>
</evidence>
<dbReference type="GO" id="GO:0003735">
    <property type="term" value="F:structural constituent of ribosome"/>
    <property type="evidence" value="ECO:0007669"/>
    <property type="project" value="InterPro"/>
</dbReference>
<sequence length="185" mass="20895">MLSRAIHNLKPRFGTLFMRGFSGGNSSSGNASDIPHSQPKTVQEARMQQINRRVAPLTEENLSKGYYNSLYTNRLLPLTTYKLKDIREPETQSNANKKTETKKVVDPFVLLGMNPLKEYKNTVLLSQFVTEMGRIKARHKTGITAKSQRRIAKAIRRARSFGLIPVTKRFNIGVQPPTINTRPGI</sequence>
<dbReference type="SUPFAM" id="SSF46911">
    <property type="entry name" value="Ribosomal protein S18"/>
    <property type="match status" value="1"/>
</dbReference>
<dbReference type="STRING" id="763665.A0A2G5BJG5"/>
<gene>
    <name evidence="7" type="ORF">COEREDRAFT_79127</name>
</gene>
<dbReference type="Proteomes" id="UP000242474">
    <property type="component" value="Unassembled WGS sequence"/>
</dbReference>
<dbReference type="GO" id="GO:0005763">
    <property type="term" value="C:mitochondrial small ribosomal subunit"/>
    <property type="evidence" value="ECO:0007669"/>
    <property type="project" value="TreeGrafter"/>
</dbReference>
<comment type="similarity">
    <text evidence="1 5">Belongs to the bacterial ribosomal protein bS18 family.</text>
</comment>
<protein>
    <recommendedName>
        <fullName evidence="4">Small ribosomal subunit protein bS18m</fullName>
    </recommendedName>
</protein>